<reference evidence="10 11" key="1">
    <citation type="journal article" date="2016" name="Nat. Commun.">
        <title>Thousands of microbial genomes shed light on interconnected biogeochemical processes in an aquifer system.</title>
        <authorList>
            <person name="Anantharaman K."/>
            <person name="Brown C.T."/>
            <person name="Hug L.A."/>
            <person name="Sharon I."/>
            <person name="Castelle C.J."/>
            <person name="Probst A.J."/>
            <person name="Thomas B.C."/>
            <person name="Singh A."/>
            <person name="Wilkins M.J."/>
            <person name="Karaoz U."/>
            <person name="Brodie E.L."/>
            <person name="Williams K.H."/>
            <person name="Hubbard S.S."/>
            <person name="Banfield J.F."/>
        </authorList>
    </citation>
    <scope>NUCLEOTIDE SEQUENCE [LARGE SCALE GENOMIC DNA]</scope>
</reference>
<dbReference type="InterPro" id="IPR036525">
    <property type="entry name" value="Tubulin/FtsZ_GTPase_sf"/>
</dbReference>
<dbReference type="NCBIfam" id="TIGR00065">
    <property type="entry name" value="ftsZ"/>
    <property type="match status" value="1"/>
</dbReference>
<dbReference type="PROSITE" id="PS00227">
    <property type="entry name" value="TUBULIN"/>
    <property type="match status" value="1"/>
</dbReference>
<evidence type="ECO:0000313" key="10">
    <source>
        <dbReference type="EMBL" id="OGY65911.1"/>
    </source>
</evidence>
<dbReference type="GO" id="GO:0007017">
    <property type="term" value="P:microtubule-based process"/>
    <property type="evidence" value="ECO:0007669"/>
    <property type="project" value="InterPro"/>
</dbReference>
<dbReference type="InterPro" id="IPR000158">
    <property type="entry name" value="Cell_div_FtsZ"/>
</dbReference>
<dbReference type="GO" id="GO:0005525">
    <property type="term" value="F:GTP binding"/>
    <property type="evidence" value="ECO:0007669"/>
    <property type="project" value="UniProtKB-UniRule"/>
</dbReference>
<evidence type="ECO:0000313" key="11">
    <source>
        <dbReference type="Proteomes" id="UP000178517"/>
    </source>
</evidence>
<evidence type="ECO:0000256" key="4">
    <source>
        <dbReference type="HAMAP-Rule" id="MF_00909"/>
    </source>
</evidence>
<dbReference type="Pfam" id="PF12327">
    <property type="entry name" value="FtsZ_C"/>
    <property type="match status" value="1"/>
</dbReference>
<comment type="similarity">
    <text evidence="1 4 6">Belongs to the FtsZ family.</text>
</comment>
<feature type="domain" description="Tubulin/FtsZ GTPase" evidence="8">
    <location>
        <begin position="12"/>
        <end position="204"/>
    </location>
</feature>
<comment type="function">
    <text evidence="4 6">Essential cell division protein that forms a contractile ring structure (Z ring) at the future cell division site. The regulation of the ring assembly controls the timing and the location of cell division. One of the functions of the FtsZ ring is to recruit other cell division proteins to the septum to produce a new cell wall between the dividing cells. Binds GTP and shows GTPase activity.</text>
</comment>
<dbReference type="InterPro" id="IPR037103">
    <property type="entry name" value="Tubulin/FtsZ-like_C"/>
</dbReference>
<keyword evidence="3 4" id="KW-0342">GTP-binding</keyword>
<dbReference type="PROSITE" id="PS01135">
    <property type="entry name" value="FTSZ_2"/>
    <property type="match status" value="1"/>
</dbReference>
<gene>
    <name evidence="4" type="primary">ftsZ</name>
    <name evidence="10" type="ORF">A3A04_02425</name>
</gene>
<dbReference type="GO" id="GO:0000917">
    <property type="term" value="P:division septum assembly"/>
    <property type="evidence" value="ECO:0007669"/>
    <property type="project" value="UniProtKB-KW"/>
</dbReference>
<dbReference type="SUPFAM" id="SSF55307">
    <property type="entry name" value="Tubulin C-terminal domain-like"/>
    <property type="match status" value="1"/>
</dbReference>
<comment type="caution">
    <text evidence="10">The sequence shown here is derived from an EMBL/GenBank/DDBJ whole genome shotgun (WGS) entry which is preliminary data.</text>
</comment>
<evidence type="ECO:0000259" key="9">
    <source>
        <dbReference type="SMART" id="SM00865"/>
    </source>
</evidence>
<dbReference type="Pfam" id="PF00091">
    <property type="entry name" value="Tubulin"/>
    <property type="match status" value="1"/>
</dbReference>
<feature type="compositionally biased region" description="Basic and acidic residues" evidence="7">
    <location>
        <begin position="341"/>
        <end position="371"/>
    </location>
</feature>
<dbReference type="InterPro" id="IPR045061">
    <property type="entry name" value="FtsZ/CetZ"/>
</dbReference>
<dbReference type="Gene3D" id="3.40.50.1440">
    <property type="entry name" value="Tubulin/FtsZ, GTPase domain"/>
    <property type="match status" value="1"/>
</dbReference>
<keyword evidence="4 6" id="KW-0132">Cell division</keyword>
<dbReference type="CDD" id="cd02201">
    <property type="entry name" value="FtsZ_type1"/>
    <property type="match status" value="1"/>
</dbReference>
<feature type="binding site" evidence="4">
    <location>
        <position position="186"/>
    </location>
    <ligand>
        <name>GTP</name>
        <dbReference type="ChEBI" id="CHEBI:37565"/>
    </ligand>
</feature>
<accession>A0A1G1ZMX9</accession>
<feature type="binding site" evidence="4">
    <location>
        <position position="142"/>
    </location>
    <ligand>
        <name>GTP</name>
        <dbReference type="ChEBI" id="CHEBI:37565"/>
    </ligand>
</feature>
<dbReference type="FunFam" id="3.40.50.1440:FF:000001">
    <property type="entry name" value="Cell division protein FtsZ"/>
    <property type="match status" value="1"/>
</dbReference>
<dbReference type="InterPro" id="IPR008280">
    <property type="entry name" value="Tub_FtsZ_C"/>
</dbReference>
<comment type="subunit">
    <text evidence="4">Homodimer. Polymerizes to form a dynamic ring structure in a strictly GTP-dependent manner. Interacts directly with several other division proteins.</text>
</comment>
<evidence type="ECO:0000256" key="3">
    <source>
        <dbReference type="ARBA" id="ARBA00023134"/>
    </source>
</evidence>
<dbReference type="Gene3D" id="3.30.1330.20">
    <property type="entry name" value="Tubulin/FtsZ, C-terminal domain"/>
    <property type="match status" value="1"/>
</dbReference>
<dbReference type="PANTHER" id="PTHR30314">
    <property type="entry name" value="CELL DIVISION PROTEIN FTSZ-RELATED"/>
    <property type="match status" value="1"/>
</dbReference>
<evidence type="ECO:0000256" key="5">
    <source>
        <dbReference type="NCBIfam" id="TIGR00065"/>
    </source>
</evidence>
<evidence type="ECO:0000259" key="8">
    <source>
        <dbReference type="SMART" id="SM00864"/>
    </source>
</evidence>
<organism evidence="10 11">
    <name type="scientific">Candidatus Harrisonbacteria bacterium RIFCSPLOWO2_01_FULL_40_28</name>
    <dbReference type="NCBI Taxonomy" id="1798406"/>
    <lineage>
        <taxon>Bacteria</taxon>
        <taxon>Candidatus Harrisoniibacteriota</taxon>
    </lineage>
</organism>
<dbReference type="InterPro" id="IPR003008">
    <property type="entry name" value="Tubulin_FtsZ_GTPase"/>
</dbReference>
<keyword evidence="4 6" id="KW-0131">Cell cycle</keyword>
<keyword evidence="2 4" id="KW-0547">Nucleotide-binding</keyword>
<dbReference type="STRING" id="1798406.A3A04_02425"/>
<dbReference type="PRINTS" id="PR00423">
    <property type="entry name" value="CELLDVISFTSZ"/>
</dbReference>
<dbReference type="GO" id="GO:0032153">
    <property type="term" value="C:cell division site"/>
    <property type="evidence" value="ECO:0007669"/>
    <property type="project" value="UniProtKB-UniRule"/>
</dbReference>
<dbReference type="GO" id="GO:0005874">
    <property type="term" value="C:microtubule"/>
    <property type="evidence" value="ECO:0007669"/>
    <property type="project" value="InterPro"/>
</dbReference>
<dbReference type="HAMAP" id="MF_00909">
    <property type="entry name" value="FtsZ"/>
    <property type="match status" value="1"/>
</dbReference>
<dbReference type="InterPro" id="IPR018316">
    <property type="entry name" value="Tubulin/FtsZ_2-layer-sand-dom"/>
</dbReference>
<dbReference type="SUPFAM" id="SSF52490">
    <property type="entry name" value="Tubulin nucleotide-binding domain-like"/>
    <property type="match status" value="1"/>
</dbReference>
<evidence type="ECO:0000256" key="7">
    <source>
        <dbReference type="SAM" id="MobiDB-lite"/>
    </source>
</evidence>
<dbReference type="GO" id="GO:0051258">
    <property type="term" value="P:protein polymerization"/>
    <property type="evidence" value="ECO:0007669"/>
    <property type="project" value="UniProtKB-UniRule"/>
</dbReference>
<sequence>MNKEKNKTAFASIKVVGVGGGGGNAISRMCMDFVKGVEFIAINTDAQDLDSCDVRKRIYIGKNLTRGLGTGMNPEIGRQAAEENRSEIAESLKASDLVFITAGLGGGTGSGASPVVAEVAHEAGALTIGVVTKPFLFEGSQRMKVAQDALAKLREKVDALIVVPNDRIFSLIQKDTPILKAFAAIDDILRNSVSGIAELIAISGLINIDFADIRSIMQDVGTALVGVGIASGQERAVNAVSQALNSPLLEVSVEGAKGVLYGVAARDLRMTEFNNIAKMISEAVDPAAKIICGIYNDRKLKKGQLKVVIIATGFNGANAVPRNGQLLTNLFGSTTYPSHTTPERSEKNDKSDDVMAKNETEKSKASYSKGHVDINADEKTWEIPAFLRKKRK</sequence>
<dbReference type="SMART" id="SM00864">
    <property type="entry name" value="Tubulin"/>
    <property type="match status" value="1"/>
</dbReference>
<protein>
    <recommendedName>
        <fullName evidence="4 5">Cell division protein FtsZ</fullName>
    </recommendedName>
</protein>
<name>A0A1G1ZMX9_9BACT</name>
<keyword evidence="4 6" id="KW-0717">Septation</keyword>
<feature type="region of interest" description="Disordered" evidence="7">
    <location>
        <begin position="334"/>
        <end position="371"/>
    </location>
</feature>
<dbReference type="Proteomes" id="UP000178517">
    <property type="component" value="Unassembled WGS sequence"/>
</dbReference>
<evidence type="ECO:0000256" key="1">
    <source>
        <dbReference type="ARBA" id="ARBA00009690"/>
    </source>
</evidence>
<feature type="domain" description="Tubulin/FtsZ 2-layer sandwich" evidence="9">
    <location>
        <begin position="206"/>
        <end position="323"/>
    </location>
</feature>
<feature type="binding site" evidence="4">
    <location>
        <begin position="107"/>
        <end position="109"/>
    </location>
    <ligand>
        <name>GTP</name>
        <dbReference type="ChEBI" id="CHEBI:37565"/>
    </ligand>
</feature>
<feature type="binding site" evidence="4">
    <location>
        <begin position="20"/>
        <end position="24"/>
    </location>
    <ligand>
        <name>GTP</name>
        <dbReference type="ChEBI" id="CHEBI:37565"/>
    </ligand>
</feature>
<dbReference type="GO" id="GO:0005737">
    <property type="term" value="C:cytoplasm"/>
    <property type="evidence" value="ECO:0007669"/>
    <property type="project" value="UniProtKB-SubCell"/>
</dbReference>
<keyword evidence="4" id="KW-0963">Cytoplasm</keyword>
<evidence type="ECO:0000256" key="6">
    <source>
        <dbReference type="RuleBase" id="RU000631"/>
    </source>
</evidence>
<feature type="binding site" evidence="4">
    <location>
        <position position="138"/>
    </location>
    <ligand>
        <name>GTP</name>
        <dbReference type="ChEBI" id="CHEBI:37565"/>
    </ligand>
</feature>
<evidence type="ECO:0000256" key="2">
    <source>
        <dbReference type="ARBA" id="ARBA00022741"/>
    </source>
</evidence>
<dbReference type="InterPro" id="IPR024757">
    <property type="entry name" value="FtsZ_C"/>
</dbReference>
<dbReference type="PANTHER" id="PTHR30314:SF3">
    <property type="entry name" value="MITOCHONDRIAL DIVISION PROTEIN FSZA"/>
    <property type="match status" value="1"/>
</dbReference>
<dbReference type="SMART" id="SM00865">
    <property type="entry name" value="Tubulin_C"/>
    <property type="match status" value="1"/>
</dbReference>
<dbReference type="EMBL" id="MHJI01000011">
    <property type="protein sequence ID" value="OGY65911.1"/>
    <property type="molecule type" value="Genomic_DNA"/>
</dbReference>
<dbReference type="GO" id="GO:0043093">
    <property type="term" value="P:FtsZ-dependent cytokinesis"/>
    <property type="evidence" value="ECO:0007669"/>
    <property type="project" value="UniProtKB-UniRule"/>
</dbReference>
<proteinExistence type="inferred from homology"/>
<dbReference type="InterPro" id="IPR020805">
    <property type="entry name" value="Cell_div_FtsZ_CS"/>
</dbReference>
<dbReference type="GO" id="GO:0003924">
    <property type="term" value="F:GTPase activity"/>
    <property type="evidence" value="ECO:0007669"/>
    <property type="project" value="UniProtKB-UniRule"/>
</dbReference>
<dbReference type="InterPro" id="IPR017975">
    <property type="entry name" value="Tubulin_CS"/>
</dbReference>
<comment type="subcellular location">
    <subcellularLocation>
        <location evidence="4">Cytoplasm</location>
    </subcellularLocation>
    <text evidence="4">Assembles at midcell at the inner surface of the cytoplasmic membrane.</text>
</comment>
<dbReference type="AlphaFoldDB" id="A0A1G1ZMX9"/>